<dbReference type="EMBL" id="QDEB01048677">
    <property type="protein sequence ID" value="RZC37845.1"/>
    <property type="molecule type" value="Genomic_DNA"/>
</dbReference>
<keyword evidence="2" id="KW-1185">Reference proteome</keyword>
<organism evidence="1 2">
    <name type="scientific">Asbolus verrucosus</name>
    <name type="common">Desert ironclad beetle</name>
    <dbReference type="NCBI Taxonomy" id="1661398"/>
    <lineage>
        <taxon>Eukaryota</taxon>
        <taxon>Metazoa</taxon>
        <taxon>Ecdysozoa</taxon>
        <taxon>Arthropoda</taxon>
        <taxon>Hexapoda</taxon>
        <taxon>Insecta</taxon>
        <taxon>Pterygota</taxon>
        <taxon>Neoptera</taxon>
        <taxon>Endopterygota</taxon>
        <taxon>Coleoptera</taxon>
        <taxon>Polyphaga</taxon>
        <taxon>Cucujiformia</taxon>
        <taxon>Tenebrionidae</taxon>
        <taxon>Pimeliinae</taxon>
        <taxon>Asbolus</taxon>
    </lineage>
</organism>
<dbReference type="AlphaFoldDB" id="A0A482VYE3"/>
<sequence>MWSSHTILMTYEIIKKIILKITTGKYLQSV</sequence>
<evidence type="ECO:0000313" key="1">
    <source>
        <dbReference type="EMBL" id="RZC37845.1"/>
    </source>
</evidence>
<gene>
    <name evidence="1" type="ORF">BDFB_013639</name>
</gene>
<evidence type="ECO:0000313" key="2">
    <source>
        <dbReference type="Proteomes" id="UP000292052"/>
    </source>
</evidence>
<name>A0A482VYE3_ASBVE</name>
<reference evidence="1 2" key="1">
    <citation type="submission" date="2017-03" db="EMBL/GenBank/DDBJ databases">
        <title>Genome of the blue death feigning beetle - Asbolus verrucosus.</title>
        <authorList>
            <person name="Rider S.D."/>
        </authorList>
    </citation>
    <scope>NUCLEOTIDE SEQUENCE [LARGE SCALE GENOMIC DNA]</scope>
    <source>
        <strain evidence="1">Butters</strain>
        <tissue evidence="1">Head and leg muscle</tissue>
    </source>
</reference>
<dbReference type="Proteomes" id="UP000292052">
    <property type="component" value="Unassembled WGS sequence"/>
</dbReference>
<comment type="caution">
    <text evidence="1">The sequence shown here is derived from an EMBL/GenBank/DDBJ whole genome shotgun (WGS) entry which is preliminary data.</text>
</comment>
<protein>
    <submittedName>
        <fullName evidence="1">Uncharacterized protein</fullName>
    </submittedName>
</protein>
<proteinExistence type="predicted"/>
<accession>A0A482VYE3</accession>